<accession>G4CSV5</accession>
<evidence type="ECO:0000313" key="1">
    <source>
        <dbReference type="EMBL" id="EGZ44535.1"/>
    </source>
</evidence>
<dbReference type="GO" id="GO:0016787">
    <property type="term" value="F:hydrolase activity"/>
    <property type="evidence" value="ECO:0007669"/>
    <property type="project" value="UniProtKB-KW"/>
</dbReference>
<name>G4CSV5_9NEIS</name>
<reference evidence="1 2" key="1">
    <citation type="submission" date="2011-06" db="EMBL/GenBank/DDBJ databases">
        <authorList>
            <person name="Muzny D."/>
            <person name="Qin X."/>
            <person name="Deng J."/>
            <person name="Jiang H."/>
            <person name="Liu Y."/>
            <person name="Qu J."/>
            <person name="Song X.-Z."/>
            <person name="Zhang L."/>
            <person name="Thornton R."/>
            <person name="Coyle M."/>
            <person name="Francisco L."/>
            <person name="Jackson L."/>
            <person name="Javaid M."/>
            <person name="Korchina V."/>
            <person name="Kovar C."/>
            <person name="Mata R."/>
            <person name="Mathew T."/>
            <person name="Ngo R."/>
            <person name="Nguyen L."/>
            <person name="Nguyen N."/>
            <person name="Okwuonu G."/>
            <person name="Ongeri F."/>
            <person name="Pham C."/>
            <person name="Simmons D."/>
            <person name="Wilczek-Boney K."/>
            <person name="Hale W."/>
            <person name="Jakkamsetti A."/>
            <person name="Pham P."/>
            <person name="Ruth R."/>
            <person name="San Lucas F."/>
            <person name="Warren J."/>
            <person name="Zhang J."/>
            <person name="Zhao Z."/>
            <person name="Zhou C."/>
            <person name="Zhu D."/>
            <person name="Lee S."/>
            <person name="Bess C."/>
            <person name="Blankenburg K."/>
            <person name="Forbes L."/>
            <person name="Fu Q."/>
            <person name="Gubbala S."/>
            <person name="Hirani K."/>
            <person name="Jayaseelan J.C."/>
            <person name="Lara F."/>
            <person name="Munidasa M."/>
            <person name="Palculict T."/>
            <person name="Patil S."/>
            <person name="Pu L.-L."/>
            <person name="Saada N."/>
            <person name="Tang L."/>
            <person name="Weissenberger G."/>
            <person name="Zhu Y."/>
            <person name="Hemphill L."/>
            <person name="Shang Y."/>
            <person name="Youmans B."/>
            <person name="Ayvaz T."/>
            <person name="Ross M."/>
            <person name="Santibanez J."/>
            <person name="Aqrawi P."/>
            <person name="Gross S."/>
            <person name="Joshi V."/>
            <person name="Fowler G."/>
            <person name="Nazareth L."/>
            <person name="Reid J."/>
            <person name="Worley K."/>
            <person name="Petrosino J."/>
            <person name="Highlander S."/>
            <person name="Gibbs R."/>
        </authorList>
    </citation>
    <scope>NUCLEOTIDE SEQUENCE [LARGE SCALE GENOMIC DNA]</scope>
    <source>
        <strain evidence="1 2">9715</strain>
    </source>
</reference>
<dbReference type="RefSeq" id="WP_009117305.1">
    <property type="nucleotide sequence ID" value="NZ_JH165159.1"/>
</dbReference>
<proteinExistence type="predicted"/>
<dbReference type="STRING" id="1030841.HMPREF9370_2165"/>
<dbReference type="InterPro" id="IPR018912">
    <property type="entry name" value="DUF2478"/>
</dbReference>
<dbReference type="Proteomes" id="UP000005336">
    <property type="component" value="Unassembled WGS sequence"/>
</dbReference>
<dbReference type="OrthoDB" id="6050629at2"/>
<gene>
    <name evidence="1" type="ORF">HMPREF9370_2165</name>
</gene>
<evidence type="ECO:0000313" key="2">
    <source>
        <dbReference type="Proteomes" id="UP000005336"/>
    </source>
</evidence>
<dbReference type="Pfam" id="PF10649">
    <property type="entry name" value="DUF2478"/>
    <property type="match status" value="1"/>
</dbReference>
<sequence length="193" mass="21393">MNIKLAAIIHGSNSTTAQTILETFITRLQSQGFRIGGLTATEYTRRDGKKDKCIRGIESGILYPIFQNLGNDSESCRLNPAGLANAAGELLSLLENPPDLAIINRFGIMEAAGKGFFQEFLDLVYADIPVLTLLNSSKYLQQWREFTNNEATELAANLESLMTWFNTCIKNTDDNYMSKTPQSNSKITKTVTV</sequence>
<organism evidence="1 2">
    <name type="scientific">Neisseria wadsworthii 9715</name>
    <dbReference type="NCBI Taxonomy" id="1030841"/>
    <lineage>
        <taxon>Bacteria</taxon>
        <taxon>Pseudomonadati</taxon>
        <taxon>Pseudomonadota</taxon>
        <taxon>Betaproteobacteria</taxon>
        <taxon>Neisseriales</taxon>
        <taxon>Neisseriaceae</taxon>
        <taxon>Neisseria</taxon>
    </lineage>
</organism>
<dbReference type="HOGENOM" id="CLU_106681_1_0_4"/>
<dbReference type="EMBL" id="AGAZ01000071">
    <property type="protein sequence ID" value="EGZ44535.1"/>
    <property type="molecule type" value="Genomic_DNA"/>
</dbReference>
<dbReference type="EC" id="3.6.3.-" evidence="1"/>
<protein>
    <submittedName>
        <fullName evidence="1">Molybdenum ABC superfamily ATP binding cassette transporter ABC protein</fullName>
        <ecNumber evidence="1">3.6.3.-</ecNumber>
    </submittedName>
</protein>
<keyword evidence="1" id="KW-0378">Hydrolase</keyword>
<comment type="caution">
    <text evidence="1">The sequence shown here is derived from an EMBL/GenBank/DDBJ whole genome shotgun (WGS) entry which is preliminary data.</text>
</comment>
<keyword evidence="2" id="KW-1185">Reference proteome</keyword>
<dbReference type="AlphaFoldDB" id="G4CSV5"/>